<evidence type="ECO:0000256" key="6">
    <source>
        <dbReference type="ARBA" id="ARBA00041166"/>
    </source>
</evidence>
<dbReference type="OrthoDB" id="548867at2759"/>
<dbReference type="PROSITE" id="PS51421">
    <property type="entry name" value="RAS"/>
    <property type="match status" value="1"/>
</dbReference>
<dbReference type="PANTHER" id="PTHR12169:SF6">
    <property type="entry name" value="AFG1-LIKE ATPASE"/>
    <property type="match status" value="1"/>
</dbReference>
<keyword evidence="9" id="KW-1185">Reference proteome</keyword>
<evidence type="ECO:0000256" key="3">
    <source>
        <dbReference type="ARBA" id="ARBA00022741"/>
    </source>
</evidence>
<comment type="similarity">
    <text evidence="2">Belongs to the AFG1 ATPase family.</text>
</comment>
<dbReference type="Pfam" id="PF03969">
    <property type="entry name" value="AFG1_ATPase"/>
    <property type="match status" value="1"/>
</dbReference>
<keyword evidence="5" id="KW-0342">GTP-binding</keyword>
<reference evidence="8 9" key="1">
    <citation type="submission" date="2014-07" db="EMBL/GenBank/DDBJ databases">
        <title>Genomic and transcriptomic analysis on Apis cerana provide comprehensive insights into honey bee biology.</title>
        <authorList>
            <person name="Diao Q."/>
            <person name="Sun L."/>
            <person name="Zheng H."/>
            <person name="Zheng H."/>
            <person name="Xu S."/>
            <person name="Wang S."/>
            <person name="Zeng Z."/>
            <person name="Hu F."/>
            <person name="Su S."/>
            <person name="Wu J."/>
        </authorList>
    </citation>
    <scope>NUCLEOTIDE SEQUENCE [LARGE SCALE GENOMIC DNA]</scope>
    <source>
        <tissue evidence="8">Pupae without intestine</tissue>
    </source>
</reference>
<proteinExistence type="inferred from homology"/>
<dbReference type="Gene3D" id="3.40.50.300">
    <property type="entry name" value="P-loop containing nucleotide triphosphate hydrolases"/>
    <property type="match status" value="2"/>
</dbReference>
<dbReference type="InterPro" id="IPR005654">
    <property type="entry name" value="ATPase_AFG1-like"/>
</dbReference>
<dbReference type="GO" id="GO:0005524">
    <property type="term" value="F:ATP binding"/>
    <property type="evidence" value="ECO:0007669"/>
    <property type="project" value="UniProtKB-KW"/>
</dbReference>
<dbReference type="SMART" id="SM00173">
    <property type="entry name" value="RAS"/>
    <property type="match status" value="1"/>
</dbReference>
<sequence>MAAIDKVKIIVLGDSGVGKTSLTHLICQQQPISNPSWTIGCSVEVKLHEYKEGTPNQRRYFIELWDIGGSQNHKNTRSVFYNPTNGIILVHDLTNRKSQQNLQKWLEEVLSRDSNYMKSKSFDDFDPEKFVGSTQIPILVIGTKLDLVAEVRTSVQRRSSTIAEECGADEIFLDCHQVRSLAAGSSSSVKLSSYGYVHDITLIEKGPIAILKNKIAKGELMKDEHQMKVTKTLQNIYEEISGYKPEEFSLLDKWLGKKRKQPPKGLYLYGAVGGGKTMLMDLFYQCCQIKNKKRVHFHSFMLDVHNKVHEVKKNIVRDISSTKLQPFDPIPPVARSITEEAWLLCFDEFQVTDIADAMILKRLFTELFNNGVIVIATSNRAPDDLYKNGLQRGNFIPFIQVLKNYCIINSLDSGIDYRLKTGLGNEKIYFIKGKDAISDVDKVFKYLSSKENDVVRSRTISIRGRNVTFKKTCGQILDSTFEELCDRPLGASDYLELSQAFHTVIIRDVPQLNFRLKSQTRRFITLIDTLYDNKVRVVISAAVPHTKLFVPEGNNEYTDEKRMLMDDLKISHSSDDYKSNLFTGEEELFAFDRTISRLAEMQTTQYWEQWQYYR</sequence>
<dbReference type="GO" id="GO:0005739">
    <property type="term" value="C:mitochondrion"/>
    <property type="evidence" value="ECO:0007669"/>
    <property type="project" value="TreeGrafter"/>
</dbReference>
<comment type="similarity">
    <text evidence="1">Belongs to the small GTPase superfamily. Rab family.</text>
</comment>
<dbReference type="EMBL" id="KZ288310">
    <property type="protein sequence ID" value="PBC28585.1"/>
    <property type="molecule type" value="Genomic_DNA"/>
</dbReference>
<evidence type="ECO:0000256" key="7">
    <source>
        <dbReference type="ARBA" id="ARBA00045267"/>
    </source>
</evidence>
<dbReference type="STRING" id="94128.A0A2A3EA34"/>
<dbReference type="InterPro" id="IPR001806">
    <property type="entry name" value="Small_GTPase"/>
</dbReference>
<keyword evidence="4" id="KW-0067">ATP-binding</keyword>
<accession>A0A2A3EA34</accession>
<evidence type="ECO:0000313" key="9">
    <source>
        <dbReference type="Proteomes" id="UP000242457"/>
    </source>
</evidence>
<evidence type="ECO:0000313" key="8">
    <source>
        <dbReference type="EMBL" id="PBC28585.1"/>
    </source>
</evidence>
<organism evidence="8 9">
    <name type="scientific">Apis cerana cerana</name>
    <name type="common">Oriental honeybee</name>
    <dbReference type="NCBI Taxonomy" id="94128"/>
    <lineage>
        <taxon>Eukaryota</taxon>
        <taxon>Metazoa</taxon>
        <taxon>Ecdysozoa</taxon>
        <taxon>Arthropoda</taxon>
        <taxon>Hexapoda</taxon>
        <taxon>Insecta</taxon>
        <taxon>Pterygota</taxon>
        <taxon>Neoptera</taxon>
        <taxon>Endopterygota</taxon>
        <taxon>Hymenoptera</taxon>
        <taxon>Apocrita</taxon>
        <taxon>Aculeata</taxon>
        <taxon>Apoidea</taxon>
        <taxon>Anthophila</taxon>
        <taxon>Apidae</taxon>
        <taxon>Apis</taxon>
    </lineage>
</organism>
<gene>
    <name evidence="8" type="ORF">APICC_05886</name>
</gene>
<dbReference type="GO" id="GO:0016887">
    <property type="term" value="F:ATP hydrolysis activity"/>
    <property type="evidence" value="ECO:0007669"/>
    <property type="project" value="InterPro"/>
</dbReference>
<keyword evidence="3" id="KW-0547">Nucleotide-binding</keyword>
<dbReference type="PANTHER" id="PTHR12169">
    <property type="entry name" value="ATPASE N2B"/>
    <property type="match status" value="1"/>
</dbReference>
<dbReference type="Pfam" id="PF08477">
    <property type="entry name" value="Roc"/>
    <property type="match status" value="1"/>
</dbReference>
<dbReference type="PROSITE" id="PS51419">
    <property type="entry name" value="RAB"/>
    <property type="match status" value="1"/>
</dbReference>
<dbReference type="GO" id="GO:0005525">
    <property type="term" value="F:GTP binding"/>
    <property type="evidence" value="ECO:0007669"/>
    <property type="project" value="UniProtKB-KW"/>
</dbReference>
<dbReference type="FunFam" id="3.40.50.300:FF:003041">
    <property type="entry name" value="Predicted protein"/>
    <property type="match status" value="1"/>
</dbReference>
<dbReference type="SMART" id="SM00175">
    <property type="entry name" value="RAB"/>
    <property type="match status" value="1"/>
</dbReference>
<dbReference type="PRINTS" id="PR00449">
    <property type="entry name" value="RASTRNSFRMNG"/>
</dbReference>
<evidence type="ECO:0000256" key="4">
    <source>
        <dbReference type="ARBA" id="ARBA00022840"/>
    </source>
</evidence>
<dbReference type="GO" id="GO:0003924">
    <property type="term" value="F:GTPase activity"/>
    <property type="evidence" value="ECO:0007669"/>
    <property type="project" value="InterPro"/>
</dbReference>
<dbReference type="SUPFAM" id="SSF52540">
    <property type="entry name" value="P-loop containing nucleoside triphosphate hydrolases"/>
    <property type="match status" value="2"/>
</dbReference>
<dbReference type="Proteomes" id="UP000242457">
    <property type="component" value="Unassembled WGS sequence"/>
</dbReference>
<evidence type="ECO:0000256" key="5">
    <source>
        <dbReference type="ARBA" id="ARBA00023134"/>
    </source>
</evidence>
<evidence type="ECO:0000256" key="1">
    <source>
        <dbReference type="ARBA" id="ARBA00006270"/>
    </source>
</evidence>
<name>A0A2A3EA34_APICC</name>
<protein>
    <recommendedName>
        <fullName evidence="6">Rab-like protein 3</fullName>
    </recommendedName>
</protein>
<dbReference type="AlphaFoldDB" id="A0A2A3EA34"/>
<dbReference type="SMART" id="SM00174">
    <property type="entry name" value="RHO"/>
    <property type="match status" value="1"/>
</dbReference>
<dbReference type="InterPro" id="IPR027417">
    <property type="entry name" value="P-loop_NTPase"/>
</dbReference>
<evidence type="ECO:0000256" key="2">
    <source>
        <dbReference type="ARBA" id="ARBA00010322"/>
    </source>
</evidence>
<dbReference type="FunFam" id="3.40.50.300:FF:000525">
    <property type="entry name" value="rab-like protein 3 isoform X1"/>
    <property type="match status" value="1"/>
</dbReference>
<dbReference type="NCBIfam" id="NF040713">
    <property type="entry name" value="ZapE"/>
    <property type="match status" value="1"/>
</dbReference>
<comment type="function">
    <text evidence="7">Required for KRAS signaling regulation and modulation of cell proliferation. Regulator of KRAS prenylation, and probably prenylation of other small GTPases. Required for lymphocyte development and function. Not required for myeloid cell development.</text>
</comment>